<reference evidence="1 2" key="1">
    <citation type="journal article" date="2021" name="Cell Host Microbe">
        <title>in vivo commensal control of Clostridioides difficile virulence.</title>
        <authorList>
            <person name="Girinathan B.P."/>
            <person name="Dibenedetto N."/>
            <person name="Worley J.N."/>
            <person name="Peltier J."/>
            <person name="Arrieta-Ortiz M.L."/>
            <person name="Rupa Christinal Immanuel S."/>
            <person name="Lavin R."/>
            <person name="Delaney M.L."/>
            <person name="Cummins C."/>
            <person name="Hoffmann M."/>
            <person name="Luo Y."/>
            <person name="Gonzalez-Escalona N."/>
            <person name="Allard M."/>
            <person name="Onderdonk A.B."/>
            <person name="Gerber G.K."/>
            <person name="Sonenshein A.L."/>
            <person name="Baliga N."/>
            <person name="Dupuy B."/>
            <person name="Bry L."/>
        </authorList>
    </citation>
    <scope>NUCLEOTIDE SEQUENCE [LARGE SCALE GENOMIC DNA]</scope>
    <source>
        <strain evidence="1 2">DSM 599</strain>
    </source>
</reference>
<dbReference type="RefSeq" id="WP_221859179.1">
    <property type="nucleotide sequence ID" value="NZ_JAIKTU010000002.1"/>
</dbReference>
<gene>
    <name evidence="1" type="ORF">K5V21_02665</name>
</gene>
<evidence type="ECO:0000313" key="1">
    <source>
        <dbReference type="EMBL" id="MBY0754350.1"/>
    </source>
</evidence>
<name>A0ABS7KU52_CLOSR</name>
<protein>
    <submittedName>
        <fullName evidence="1">Uncharacterized protein</fullName>
    </submittedName>
</protein>
<evidence type="ECO:0000313" key="2">
    <source>
        <dbReference type="Proteomes" id="UP001299068"/>
    </source>
</evidence>
<comment type="caution">
    <text evidence="1">The sequence shown here is derived from an EMBL/GenBank/DDBJ whole genome shotgun (WGS) entry which is preliminary data.</text>
</comment>
<sequence>MKDGVDFENLDGIEILKSIYNKELNCKKNILECIEKSKELKNENISDEKRQGAYNIIYKSIEEMGSIVKPNTIMFLKNKLKGELGKYVINKDPKETNHFITFFKEAYPVNNRRKDFTWVLMNINKITDEQIWTTLTYINRCILKDRRKLDLEEKRDILKMTELLVSRNNLKYINQVKSLEKLLTVLNIKIVLNKDRFKVKSK</sequence>
<dbReference type="EMBL" id="JAIKTU010000002">
    <property type="protein sequence ID" value="MBY0754350.1"/>
    <property type="molecule type" value="Genomic_DNA"/>
</dbReference>
<accession>A0ABS7KU52</accession>
<organism evidence="1 2">
    <name type="scientific">Clostridium sardiniense</name>
    <name type="common">Clostridium absonum</name>
    <dbReference type="NCBI Taxonomy" id="29369"/>
    <lineage>
        <taxon>Bacteria</taxon>
        <taxon>Bacillati</taxon>
        <taxon>Bacillota</taxon>
        <taxon>Clostridia</taxon>
        <taxon>Eubacteriales</taxon>
        <taxon>Clostridiaceae</taxon>
        <taxon>Clostridium</taxon>
    </lineage>
</organism>
<proteinExistence type="predicted"/>
<keyword evidence="2" id="KW-1185">Reference proteome</keyword>
<dbReference type="Proteomes" id="UP001299068">
    <property type="component" value="Unassembled WGS sequence"/>
</dbReference>